<dbReference type="EMBL" id="CP017558">
    <property type="protein sequence ID" value="AOW07556.1"/>
    <property type="molecule type" value="Genomic_DNA"/>
</dbReference>
<dbReference type="RefSeq" id="XP_505741.2">
    <property type="nucleotide sequence ID" value="XM_505741.3"/>
</dbReference>
<name>A0A1D8NPK1_YARLL</name>
<dbReference type="GO" id="GO:0047443">
    <property type="term" value="F:4-hydroxy-4-methyl-2-oxoglutarate aldolase activity"/>
    <property type="evidence" value="ECO:0007669"/>
    <property type="project" value="TreeGrafter"/>
</dbReference>
<sequence>MSAAMFVPRFGIVKNVALRNIVITTRIGKTFHSSTMSEYPYISEPQTPELPSYHSKIQGIANKFREAGWTACDAADALVKHGDESGGYLPGLIQQSFNSKTPVTVGPAYTVEYAPLDDPRPAVKAGYIDDAPKGAVIVITTSPSVQLTAAPFTRISNALYGGLMSTRANYLKCAGTVVFGKIRDKKEHVDLDYPVHSYGLGTTAPGSAVKVVAVGEPVEIQVAGQAGKDDKAETRRIAAGDLVIADENGVVVIPEADAQKVSLYIPARVKADTLVASDIKEGVRAQEAQKERRRLMYTPLNDEDE</sequence>
<evidence type="ECO:0000256" key="1">
    <source>
        <dbReference type="PIRSR" id="PIRSR605493-1"/>
    </source>
</evidence>
<proteinExistence type="predicted"/>
<dbReference type="eggNOG" id="ENOG502RZ5Y">
    <property type="taxonomic scope" value="Eukaryota"/>
</dbReference>
<comment type="cofactor">
    <cofactor evidence="1">
        <name>Mg(2+)</name>
        <dbReference type="ChEBI" id="CHEBI:18420"/>
    </cofactor>
</comment>
<dbReference type="VEuPathDB" id="FungiDB:YALI0_F22209g"/>
<dbReference type="Gene3D" id="3.50.30.40">
    <property type="entry name" value="Ribonuclease E inhibitor RraA/RraA-like"/>
    <property type="match status" value="1"/>
</dbReference>
<dbReference type="VEuPathDB" id="FungiDB:YALI1_F29424g"/>
<accession>A0A1D8NPK1</accession>
<keyword evidence="1" id="KW-0479">Metal-binding</keyword>
<dbReference type="GeneID" id="2908823"/>
<dbReference type="AlphaFoldDB" id="A0A1D8NPK1"/>
<organism evidence="2 3">
    <name type="scientific">Yarrowia lipolytica</name>
    <name type="common">Candida lipolytica</name>
    <dbReference type="NCBI Taxonomy" id="4952"/>
    <lineage>
        <taxon>Eukaryota</taxon>
        <taxon>Fungi</taxon>
        <taxon>Dikarya</taxon>
        <taxon>Ascomycota</taxon>
        <taxon>Saccharomycotina</taxon>
        <taxon>Dipodascomycetes</taxon>
        <taxon>Dipodascales</taxon>
        <taxon>Dipodascales incertae sedis</taxon>
        <taxon>Yarrowia</taxon>
    </lineage>
</organism>
<feature type="binding site" evidence="1">
    <location>
        <position position="184"/>
    </location>
    <ligand>
        <name>Mg(2+)</name>
        <dbReference type="ChEBI" id="CHEBI:18420"/>
    </ligand>
</feature>
<gene>
    <name evidence="2" type="ORF">YALI1_F29424g</name>
</gene>
<evidence type="ECO:0000313" key="2">
    <source>
        <dbReference type="EMBL" id="AOW07556.1"/>
    </source>
</evidence>
<reference evidence="2 3" key="1">
    <citation type="journal article" date="2016" name="PLoS ONE">
        <title>Sequence Assembly of Yarrowia lipolytica Strain W29/CLIB89 Shows Transposable Element Diversity.</title>
        <authorList>
            <person name="Magnan C."/>
            <person name="Yu J."/>
            <person name="Chang I."/>
            <person name="Jahn E."/>
            <person name="Kanomata Y."/>
            <person name="Wu J."/>
            <person name="Zeller M."/>
            <person name="Oakes M."/>
            <person name="Baldi P."/>
            <person name="Sandmeyer S."/>
        </authorList>
    </citation>
    <scope>NUCLEOTIDE SEQUENCE [LARGE SCALE GENOMIC DNA]</scope>
    <source>
        <strain evidence="3">CLIB89(W29)</strain>
    </source>
</reference>
<feature type="binding site" evidence="1">
    <location>
        <begin position="161"/>
        <end position="164"/>
    </location>
    <ligand>
        <name>substrate</name>
    </ligand>
</feature>
<dbReference type="InterPro" id="IPR005493">
    <property type="entry name" value="RraA/RraA-like"/>
</dbReference>
<dbReference type="Proteomes" id="UP000182444">
    <property type="component" value="Chromosome 1F"/>
</dbReference>
<evidence type="ECO:0000313" key="3">
    <source>
        <dbReference type="Proteomes" id="UP000182444"/>
    </source>
</evidence>
<dbReference type="PANTHER" id="PTHR33254:SF28">
    <property type="entry name" value="4-HYDROXY-4-METHYL-2-OXOGLUTARATE ALDOLASE"/>
    <property type="match status" value="1"/>
</dbReference>
<dbReference type="PANTHER" id="PTHR33254">
    <property type="entry name" value="4-HYDROXY-4-METHYL-2-OXOGLUTARATE ALDOLASE 3-RELATED"/>
    <property type="match status" value="1"/>
</dbReference>
<dbReference type="Pfam" id="PF03737">
    <property type="entry name" value="RraA-like"/>
    <property type="match status" value="1"/>
</dbReference>
<dbReference type="GO" id="GO:0046872">
    <property type="term" value="F:metal ion binding"/>
    <property type="evidence" value="ECO:0007669"/>
    <property type="project" value="UniProtKB-KW"/>
</dbReference>
<dbReference type="KEGG" id="yli:2908823"/>
<feature type="binding site" evidence="1">
    <location>
        <position position="183"/>
    </location>
    <ligand>
        <name>substrate</name>
    </ligand>
</feature>
<protein>
    <recommendedName>
        <fullName evidence="4">4-hydroxy-4-methyl-2-oxoglutarate aldolase</fullName>
    </recommendedName>
</protein>
<keyword evidence="1" id="KW-0460">Magnesium</keyword>
<evidence type="ECO:0008006" key="4">
    <source>
        <dbReference type="Google" id="ProtNLM"/>
    </source>
</evidence>
<dbReference type="InterPro" id="IPR036704">
    <property type="entry name" value="RraA/RraA-like_sf"/>
</dbReference>
<dbReference type="CDD" id="cd16841">
    <property type="entry name" value="RraA_family"/>
    <property type="match status" value="1"/>
</dbReference>
<dbReference type="SUPFAM" id="SSF89562">
    <property type="entry name" value="RraA-like"/>
    <property type="match status" value="1"/>
</dbReference>
<dbReference type="GO" id="GO:0008948">
    <property type="term" value="F:oxaloacetate decarboxylase activity"/>
    <property type="evidence" value="ECO:0007669"/>
    <property type="project" value="TreeGrafter"/>
</dbReference>